<dbReference type="AlphaFoldDB" id="A0A2U2MQ59"/>
<protein>
    <submittedName>
        <fullName evidence="1">Uncharacterized protein</fullName>
    </submittedName>
</protein>
<evidence type="ECO:0000313" key="1">
    <source>
        <dbReference type="EMBL" id="PWG58986.1"/>
    </source>
</evidence>
<dbReference type="EMBL" id="QFFN01000048">
    <property type="protein sequence ID" value="PWG58986.1"/>
    <property type="molecule type" value="Genomic_DNA"/>
</dbReference>
<reference evidence="1 2" key="1">
    <citation type="journal article" date="2018" name="Int. J. Syst. Evol. Microbiol.">
        <title>Bifidobacterium catulorum sp. nov., a novel taxon from the faeces of the baby common marmoset (Callithrix jacchus).</title>
        <authorList>
            <person name="Modesto M."/>
            <person name="Michelini S."/>
            <person name="Oki K."/>
            <person name="Biavati B."/>
            <person name="Watanabe K."/>
            <person name="Mattarelli P."/>
        </authorList>
    </citation>
    <scope>NUCLEOTIDE SEQUENCE [LARGE SCALE GENOMIC DNA]</scope>
    <source>
        <strain evidence="1 2">MRM 8.19</strain>
    </source>
</reference>
<sequence length="307" mass="33171">MAQHTSTTVELRYAGNAARSRSLGIRALSSSLGGFSDAVAEYRDIALPLMNLDTVVESMRTRRGVFCATMRFVGEPVGIARIDDDDAAAADAADVLAVAVGFIETVGIFKARILATGDPMPNSAERVRMTDDGMEVMFSDGGAIVVDREAYAASKSIRLAKSLGRAFGSFAGIDVDTVTICAPDSGESLDVPSGIARALRDVEDLVEVHKPLIETRQLQIDTIQFSSDKWRFKDGGEKFYARIADAKFLAQWNRGEMSFKNGDTLNAVVRTERTSIGGTLTLGERMILKVSKPHAVLFQPSIDDLLV</sequence>
<organism evidence="1 2">
    <name type="scientific">Bifidobacterium catulorum</name>
    <dbReference type="NCBI Taxonomy" id="1630173"/>
    <lineage>
        <taxon>Bacteria</taxon>
        <taxon>Bacillati</taxon>
        <taxon>Actinomycetota</taxon>
        <taxon>Actinomycetes</taxon>
        <taxon>Bifidobacteriales</taxon>
        <taxon>Bifidobacteriaceae</taxon>
        <taxon>Bifidobacterium</taxon>
    </lineage>
</organism>
<dbReference type="RefSeq" id="WP_109138114.1">
    <property type="nucleotide sequence ID" value="NZ_QFFN01000048.1"/>
</dbReference>
<dbReference type="Proteomes" id="UP000245753">
    <property type="component" value="Unassembled WGS sequence"/>
</dbReference>
<gene>
    <name evidence="1" type="ORF">DF200_09925</name>
</gene>
<dbReference type="OrthoDB" id="3228889at2"/>
<proteinExistence type="predicted"/>
<comment type="caution">
    <text evidence="1">The sequence shown here is derived from an EMBL/GenBank/DDBJ whole genome shotgun (WGS) entry which is preliminary data.</text>
</comment>
<evidence type="ECO:0000313" key="2">
    <source>
        <dbReference type="Proteomes" id="UP000245753"/>
    </source>
</evidence>
<name>A0A2U2MQ59_9BIFI</name>
<keyword evidence="2" id="KW-1185">Reference proteome</keyword>
<accession>A0A2U2MQ59</accession>